<reference evidence="1 2" key="2">
    <citation type="journal article" date="2022" name="Mol. Ecol. Resour.">
        <title>The genomes of chicory, endive, great burdock and yacon provide insights into Asteraceae paleo-polyploidization history and plant inulin production.</title>
        <authorList>
            <person name="Fan W."/>
            <person name="Wang S."/>
            <person name="Wang H."/>
            <person name="Wang A."/>
            <person name="Jiang F."/>
            <person name="Liu H."/>
            <person name="Zhao H."/>
            <person name="Xu D."/>
            <person name="Zhang Y."/>
        </authorList>
    </citation>
    <scope>NUCLEOTIDE SEQUENCE [LARGE SCALE GENOMIC DNA]</scope>
    <source>
        <strain evidence="2">cv. Yunnan</strain>
        <tissue evidence="1">Leaves</tissue>
    </source>
</reference>
<gene>
    <name evidence="1" type="ORF">L1987_12863</name>
</gene>
<reference evidence="2" key="1">
    <citation type="journal article" date="2022" name="Mol. Ecol. Resour.">
        <title>The genomes of chicory, endive, great burdock and yacon provide insights into Asteraceae palaeo-polyploidization history and plant inulin production.</title>
        <authorList>
            <person name="Fan W."/>
            <person name="Wang S."/>
            <person name="Wang H."/>
            <person name="Wang A."/>
            <person name="Jiang F."/>
            <person name="Liu H."/>
            <person name="Zhao H."/>
            <person name="Xu D."/>
            <person name="Zhang Y."/>
        </authorList>
    </citation>
    <scope>NUCLEOTIDE SEQUENCE [LARGE SCALE GENOMIC DNA]</scope>
    <source>
        <strain evidence="2">cv. Yunnan</strain>
    </source>
</reference>
<protein>
    <submittedName>
        <fullName evidence="1">Uncharacterized protein</fullName>
    </submittedName>
</protein>
<sequence>MGVVFSVPFGLLFASYACTNKLMSMLLPTPQPPPPLMLGYYADECYDYRQPDDVEENEDDFGPQVEGYVTDKEDNEQMEDINPEIVFEWQTFLKNVDEDVDEREMEMEDDTGVEMRPGFDIAGEDQGYEEDAGEYLEGDDESLEEERKGKEQLVENRIDENISNTLEVNEDAKLRDEGKVDDAVEDDCVVSRGAYNVAFGDVKDVETTKPVIVEEVEVEFEDDEQAKDVNQGVETEILFELDDDYRQKGQTLVTNVDKDVNEREVEVEMEDDTLQIENVSEEKERERMEDAKLGVEMRLDFDVAGDDQGHEEDAGEYLEGDDDGLEDERKGKEPLVDENRGHREEVNDQDAKLRDEGRVCNVVEDDYVAGESASNVVFGDVKDVETSKPVTVKEIDSQKLVEVGSKNGEPVGEIRHVVILSNGHDENNSNSREVEELDLVAKEVIGDANKDEMEHLIHSNADSREIGHLDLLDERKANTNLESLEAFVVGNEVKENAADENVDVLARDTDNAKVVYKKMPSREGDLDDEKIWEKIGAMRTIVGYKAPRQPTCIGELKALYVFTGVEPPASFKGQGEGEGEGESDSDLDEVNAKLKFLMAIVGVK</sequence>
<evidence type="ECO:0000313" key="2">
    <source>
        <dbReference type="Proteomes" id="UP001056120"/>
    </source>
</evidence>
<keyword evidence="2" id="KW-1185">Reference proteome</keyword>
<dbReference type="EMBL" id="CM042021">
    <property type="protein sequence ID" value="KAI3819041.1"/>
    <property type="molecule type" value="Genomic_DNA"/>
</dbReference>
<evidence type="ECO:0000313" key="1">
    <source>
        <dbReference type="EMBL" id="KAI3819041.1"/>
    </source>
</evidence>
<proteinExistence type="predicted"/>
<name>A0ACB9JH50_9ASTR</name>
<accession>A0ACB9JH50</accession>
<dbReference type="Proteomes" id="UP001056120">
    <property type="component" value="Linkage Group LG04"/>
</dbReference>
<organism evidence="1 2">
    <name type="scientific">Smallanthus sonchifolius</name>
    <dbReference type="NCBI Taxonomy" id="185202"/>
    <lineage>
        <taxon>Eukaryota</taxon>
        <taxon>Viridiplantae</taxon>
        <taxon>Streptophyta</taxon>
        <taxon>Embryophyta</taxon>
        <taxon>Tracheophyta</taxon>
        <taxon>Spermatophyta</taxon>
        <taxon>Magnoliopsida</taxon>
        <taxon>eudicotyledons</taxon>
        <taxon>Gunneridae</taxon>
        <taxon>Pentapetalae</taxon>
        <taxon>asterids</taxon>
        <taxon>campanulids</taxon>
        <taxon>Asterales</taxon>
        <taxon>Asteraceae</taxon>
        <taxon>Asteroideae</taxon>
        <taxon>Heliantheae alliance</taxon>
        <taxon>Millerieae</taxon>
        <taxon>Smallanthus</taxon>
    </lineage>
</organism>
<comment type="caution">
    <text evidence="1">The sequence shown here is derived from an EMBL/GenBank/DDBJ whole genome shotgun (WGS) entry which is preliminary data.</text>
</comment>